<dbReference type="Gene3D" id="3.40.50.300">
    <property type="entry name" value="P-loop containing nucleotide triphosphate hydrolases"/>
    <property type="match status" value="1"/>
</dbReference>
<proteinExistence type="predicted"/>
<organism evidence="2 3">
    <name type="scientific">Halobaculum lipolyticum</name>
    <dbReference type="NCBI Taxonomy" id="3032001"/>
    <lineage>
        <taxon>Archaea</taxon>
        <taxon>Methanobacteriati</taxon>
        <taxon>Methanobacteriota</taxon>
        <taxon>Stenosarchaea group</taxon>
        <taxon>Halobacteria</taxon>
        <taxon>Halobacteriales</taxon>
        <taxon>Haloferacaceae</taxon>
        <taxon>Halobaculum</taxon>
    </lineage>
</organism>
<dbReference type="SUPFAM" id="SSF52540">
    <property type="entry name" value="P-loop containing nucleoside triphosphate hydrolases"/>
    <property type="match status" value="1"/>
</dbReference>
<comment type="caution">
    <text evidence="2">The sequence shown here is derived from an EMBL/GenBank/DDBJ whole genome shotgun (WGS) entry which is preliminary data.</text>
</comment>
<dbReference type="InterPro" id="IPR003593">
    <property type="entry name" value="AAA+_ATPase"/>
</dbReference>
<evidence type="ECO:0000313" key="2">
    <source>
        <dbReference type="EMBL" id="MFC7070609.1"/>
    </source>
</evidence>
<sequence length="643" mass="73554">MSEDSSPSAPREALLAALDEYVIEHSDVGSNPLDVNLDEPLPEKVRFYVFETSRSSDIHGWAINVRTGSTNDDGKVVTKADDRLVILAGYSAEHDVFTFWDDSLYEHYGDPGDPHKSYVKDETLEEAQEHGQSIQSRRLRTRGKGVETVLSVIEENVPDAIRARKRLIWLRSELDKELSESWRDGLASEEQIQRTVDEFLTETDHGKPTRKRRSRAIEKVAGTLGISEGAVEDKFREESIWTDNYDGAFLRERLEPLLTTIERRYSREFSIWREPKVFDRVESKPDDLDLYFHADSERTQTVLEQIDIALRSGNHIILTGPPGSGKTTLAEEVSKHYADNYQMATATDDWSTFDTIGGYQPRKDGTLRFHPGIFLSRFLKRGRSGNVRPQAKNEWLIIDELNRASIDKAFGSLFSALTGSDVTLPFDERIEGDDEDDRDSAEVRPIEIVGDPDSRTEPPLNRYTYYIPNDWRLIATVNSTDKSSLYRMSRAFMRRFAFIPVPVPSSEEIQDIGDELFEEYFDKWELEIPDASEINNLEGDVEDQLIEDLPIIWAAVQDQQQVGPGVLKDMTSQIVTGMHRKDELRYEYAFVAKLLPQLDGIPPEQMRTILNRIEANLGNSAEEETFNKNVAKRFVEEYFDMSI</sequence>
<dbReference type="InterPro" id="IPR027417">
    <property type="entry name" value="P-loop_NTPase"/>
</dbReference>
<dbReference type="InterPro" id="IPR046894">
    <property type="entry name" value="MTaX1"/>
</dbReference>
<dbReference type="EMBL" id="JBHTAH010000012">
    <property type="protein sequence ID" value="MFC7070609.1"/>
    <property type="molecule type" value="Genomic_DNA"/>
</dbReference>
<dbReference type="PANTHER" id="PTHR37291">
    <property type="entry name" value="5-METHYLCYTOSINE-SPECIFIC RESTRICTION ENZYME B"/>
    <property type="match status" value="1"/>
</dbReference>
<dbReference type="InterPro" id="IPR052934">
    <property type="entry name" value="Methyl-DNA_Rec/Restrict_Enz"/>
</dbReference>
<feature type="domain" description="AAA+ ATPase" evidence="1">
    <location>
        <begin position="312"/>
        <end position="502"/>
    </location>
</feature>
<dbReference type="AlphaFoldDB" id="A0ABD5WF77"/>
<gene>
    <name evidence="2" type="ORF">ACFQL9_13225</name>
</gene>
<protein>
    <submittedName>
        <fullName evidence="2">AAA family ATPase</fullName>
    </submittedName>
</protein>
<evidence type="ECO:0000313" key="3">
    <source>
        <dbReference type="Proteomes" id="UP001596461"/>
    </source>
</evidence>
<name>A0ABD5WF77_9EURY</name>
<dbReference type="RefSeq" id="WP_390210847.1">
    <property type="nucleotide sequence ID" value="NZ_JBHTAH010000012.1"/>
</dbReference>
<dbReference type="CDD" id="cd00009">
    <property type="entry name" value="AAA"/>
    <property type="match status" value="1"/>
</dbReference>
<dbReference type="Pfam" id="PF07728">
    <property type="entry name" value="AAA_5"/>
    <property type="match status" value="1"/>
</dbReference>
<dbReference type="InterPro" id="IPR011704">
    <property type="entry name" value="ATPase_dyneun-rel_AAA"/>
</dbReference>
<dbReference type="PANTHER" id="PTHR37291:SF1">
    <property type="entry name" value="TYPE IV METHYL-DIRECTED RESTRICTION ENZYME ECOKMCRB SUBUNIT"/>
    <property type="match status" value="1"/>
</dbReference>
<keyword evidence="3" id="KW-1185">Reference proteome</keyword>
<accession>A0ABD5WF77</accession>
<dbReference type="SMART" id="SM00382">
    <property type="entry name" value="AAA"/>
    <property type="match status" value="1"/>
</dbReference>
<dbReference type="Pfam" id="PF20296">
    <property type="entry name" value="MTaX1"/>
    <property type="match status" value="1"/>
</dbReference>
<reference evidence="2 3" key="1">
    <citation type="journal article" date="2019" name="Int. J. Syst. Evol. Microbiol.">
        <title>The Global Catalogue of Microorganisms (GCM) 10K type strain sequencing project: providing services to taxonomists for standard genome sequencing and annotation.</title>
        <authorList>
            <consortium name="The Broad Institute Genomics Platform"/>
            <consortium name="The Broad Institute Genome Sequencing Center for Infectious Disease"/>
            <person name="Wu L."/>
            <person name="Ma J."/>
        </authorList>
    </citation>
    <scope>NUCLEOTIDE SEQUENCE [LARGE SCALE GENOMIC DNA]</scope>
    <source>
        <strain evidence="2 3">DT31</strain>
    </source>
</reference>
<dbReference type="Proteomes" id="UP001596461">
    <property type="component" value="Unassembled WGS sequence"/>
</dbReference>
<evidence type="ECO:0000259" key="1">
    <source>
        <dbReference type="SMART" id="SM00382"/>
    </source>
</evidence>